<proteinExistence type="inferred from homology"/>
<dbReference type="GO" id="GO:0008168">
    <property type="term" value="F:methyltransferase activity"/>
    <property type="evidence" value="ECO:0007669"/>
    <property type="project" value="UniProtKB-KW"/>
</dbReference>
<dbReference type="Pfam" id="PF01980">
    <property type="entry name" value="TrmO_N"/>
    <property type="match status" value="1"/>
</dbReference>
<keyword evidence="5" id="KW-0808">Transferase</keyword>
<protein>
    <submittedName>
        <fullName evidence="5">tRNA-Thr(GGU) m(6)t(6)A37 methyltransferase TsaA</fullName>
    </submittedName>
</protein>
<dbReference type="PANTHER" id="PTHR12818">
    <property type="entry name" value="TRNA (ADENINE(37)-N6)-METHYLTRANSFERASE"/>
    <property type="match status" value="1"/>
</dbReference>
<evidence type="ECO:0000313" key="5">
    <source>
        <dbReference type="EMBL" id="SFL31583.1"/>
    </source>
</evidence>
<sequence length="163" mass="18492">MKIEFDNIGTIHSPFKELEGMPIQPTGAKGIKGTIYLKDEYKAGLKDIDGFSHLILIYHLHKTKGNAIEVKPFMDNNTRGVFATRSPKRPNNIGMSTVKLDKVEEGILHISNVDILDGTPLLDIKPYVPQLFQDTLVDDIKIGWFETKHQKAKNQKADDRFFK</sequence>
<organism evidence="4 6">
    <name type="scientific">Methanobrevibacter olleyae</name>
    <dbReference type="NCBI Taxonomy" id="294671"/>
    <lineage>
        <taxon>Archaea</taxon>
        <taxon>Methanobacteriati</taxon>
        <taxon>Methanobacteriota</taxon>
        <taxon>Methanomada group</taxon>
        <taxon>Methanobacteria</taxon>
        <taxon>Methanobacteriales</taxon>
        <taxon>Methanobacteriaceae</taxon>
        <taxon>Methanobrevibacter</taxon>
    </lineage>
</organism>
<dbReference type="PROSITE" id="PS01318">
    <property type="entry name" value="TSAA_1"/>
    <property type="match status" value="1"/>
</dbReference>
<evidence type="ECO:0000313" key="6">
    <source>
        <dbReference type="Proteomes" id="UP000066376"/>
    </source>
</evidence>
<dbReference type="PATRIC" id="fig|294671.3.peg.1679"/>
<dbReference type="InterPro" id="IPR023368">
    <property type="entry name" value="UPF0066_cons_site"/>
</dbReference>
<dbReference type="Gene3D" id="2.40.30.70">
    <property type="entry name" value="YaeB-like"/>
    <property type="match status" value="1"/>
</dbReference>
<keyword evidence="6" id="KW-1185">Reference proteome</keyword>
<dbReference type="NCBIfam" id="TIGR00104">
    <property type="entry name" value="tRNA_TsaA"/>
    <property type="match status" value="1"/>
</dbReference>
<dbReference type="GeneID" id="28489927"/>
<accession>A0A126R2G3</accession>
<evidence type="ECO:0000256" key="2">
    <source>
        <dbReference type="ARBA" id="ARBA00033753"/>
    </source>
</evidence>
<dbReference type="STRING" id="294671.YLM1_1614"/>
<reference evidence="5" key="4">
    <citation type="submission" date="2016-10" db="EMBL/GenBank/DDBJ databases">
        <authorList>
            <person name="de Groot N.N."/>
        </authorList>
    </citation>
    <scope>NUCLEOTIDE SEQUENCE [LARGE SCALE GENOMIC DNA]</scope>
    <source>
        <strain evidence="5">DSM 16632</strain>
    </source>
</reference>
<dbReference type="InterPro" id="IPR040372">
    <property type="entry name" value="YaeB-like"/>
</dbReference>
<dbReference type="CDD" id="cd09281">
    <property type="entry name" value="UPF0066"/>
    <property type="match status" value="1"/>
</dbReference>
<dbReference type="GO" id="GO:0032259">
    <property type="term" value="P:methylation"/>
    <property type="evidence" value="ECO:0007669"/>
    <property type="project" value="UniProtKB-KW"/>
</dbReference>
<dbReference type="RefSeq" id="WP_067148315.1">
    <property type="nucleotide sequence ID" value="NZ_CP014265.1"/>
</dbReference>
<feature type="domain" description="TsaA-like" evidence="3">
    <location>
        <begin position="5"/>
        <end position="136"/>
    </location>
</feature>
<dbReference type="EMBL" id="CP014265">
    <property type="protein sequence ID" value="AMK16169.1"/>
    <property type="molecule type" value="Genomic_DNA"/>
</dbReference>
<dbReference type="Proteomes" id="UP000066376">
    <property type="component" value="Chromosome"/>
</dbReference>
<dbReference type="EMBL" id="FOTL01000006">
    <property type="protein sequence ID" value="SFL31583.1"/>
    <property type="molecule type" value="Genomic_DNA"/>
</dbReference>
<reference evidence="4 6" key="1">
    <citation type="journal article" date="2016" name="Genome Announc.">
        <title>Draft Genome Sequence of the Rumen Methanogen Methanobrevibacter olleyae YLM1.</title>
        <authorList>
            <person name="Kelly W.J."/>
            <person name="Li D."/>
            <person name="Lambie S.C."/>
            <person name="Cox F."/>
            <person name="Attwood G.T."/>
            <person name="Altermann E."/>
            <person name="Leahy S.C."/>
        </authorList>
    </citation>
    <scope>NUCLEOTIDE SEQUENCE [LARGE SCALE GENOMIC DNA]</scope>
    <source>
        <strain evidence="4 6">YLM1</strain>
    </source>
</reference>
<dbReference type="OrthoDB" id="40408at2157"/>
<dbReference type="InterPro" id="IPR036413">
    <property type="entry name" value="YaeB-like_sf"/>
</dbReference>
<keyword evidence="5" id="KW-0489">Methyltransferase</keyword>
<dbReference type="InterPro" id="IPR023370">
    <property type="entry name" value="TrmO-like_N"/>
</dbReference>
<dbReference type="Proteomes" id="UP000183442">
    <property type="component" value="Unassembled WGS sequence"/>
</dbReference>
<dbReference type="SUPFAM" id="SSF118196">
    <property type="entry name" value="YaeB-like"/>
    <property type="match status" value="1"/>
</dbReference>
<gene>
    <name evidence="5" type="ORF">SAMN02910297_00540</name>
    <name evidence="4" type="ORF">YLM1_1614</name>
</gene>
<evidence type="ECO:0000313" key="4">
    <source>
        <dbReference type="EMBL" id="AMK16169.1"/>
    </source>
</evidence>
<evidence type="ECO:0000259" key="3">
    <source>
        <dbReference type="PROSITE" id="PS51668"/>
    </source>
</evidence>
<dbReference type="PROSITE" id="PS51668">
    <property type="entry name" value="TSAA_2"/>
    <property type="match status" value="1"/>
</dbReference>
<reference evidence="7" key="3">
    <citation type="submission" date="2016-10" db="EMBL/GenBank/DDBJ databases">
        <authorList>
            <person name="Varghese N."/>
        </authorList>
    </citation>
    <scope>NUCLEOTIDE SEQUENCE [LARGE SCALE GENOMIC DNA]</scope>
    <source>
        <strain evidence="7">DSM 16632</strain>
    </source>
</reference>
<comment type="similarity">
    <text evidence="2">Belongs to the tRNA methyltransferase O family.</text>
</comment>
<reference evidence="6" key="2">
    <citation type="submission" date="2016-02" db="EMBL/GenBank/DDBJ databases">
        <title>The draft genome sequence of the rumen methanogen Methanobrevibacter olleyae YLM1.</title>
        <authorList>
            <consortium name="New Zealand Agricultural Greenhouse Gas Research Centre/Pastoral Greenhouse Gas Research Consortium"/>
            <person name="Kelly W.J."/>
            <person name="Li D."/>
            <person name="Lambie S.C."/>
            <person name="Attwood G.T."/>
            <person name="Altermann E."/>
            <person name="Leahy S.C."/>
        </authorList>
    </citation>
    <scope>NUCLEOTIDE SEQUENCE [LARGE SCALE GENOMIC DNA]</scope>
    <source>
        <strain evidence="6">YLM1</strain>
    </source>
</reference>
<evidence type="ECO:0000256" key="1">
    <source>
        <dbReference type="ARBA" id="ARBA00022691"/>
    </source>
</evidence>
<dbReference type="KEGG" id="mol:YLM1_1614"/>
<dbReference type="InterPro" id="IPR036414">
    <property type="entry name" value="YaeB_N_sf"/>
</dbReference>
<name>A0A126R2G3_METOL</name>
<dbReference type="PANTHER" id="PTHR12818:SF0">
    <property type="entry name" value="TRNA (ADENINE(37)-N6)-METHYLTRANSFERASE"/>
    <property type="match status" value="1"/>
</dbReference>
<dbReference type="AlphaFoldDB" id="A0A126R2G3"/>
<evidence type="ECO:0000313" key="7">
    <source>
        <dbReference type="Proteomes" id="UP000183442"/>
    </source>
</evidence>
<keyword evidence="1" id="KW-0949">S-adenosyl-L-methionine</keyword>